<keyword evidence="8" id="KW-1185">Reference proteome</keyword>
<dbReference type="Proteomes" id="UP001237642">
    <property type="component" value="Unassembled WGS sequence"/>
</dbReference>
<sequence length="761" mass="87178">MIAPFFTFSFGGFSYSFCMLQSGEINIKGLGKEGRTIRCPFCIGKKIKLHESRQLLQHAEGIWKSSKRKSKERGNHHALARYLKDTILDHVRVLGESSEPLMCYPWTGILVVKGLDKEGRFTKQYLTDKLKRFKPIDIVLLENKVAPTGEAIIKFHKDYDGYSRLLQFDTFYARERHGKKDYAEENNEGFNIYGWLASADDYDSSGVVGDYLRKTVQLKRFSDVVNEKEAEKKRRINELKKKIDEEEEIRGSRYLWLLSEVIQENNSYDSAYKGHCKQSQSTVLEQSYRSTQLPQRHRILLSNMRYLIETRANLPEFYRDEEDKIRKLQVMENSQFHKLLSVKAHSYNCCNTRIKALGYVYDRKSKSFKFGKRDEGHWNVKSRKKEESGEAVVEEGGEAIVEEGGEKEDGNDDGQRRRKTNVRKVKYMKFFTPLLEAWFYAKTGELDPSIGVAGSAPFVNFLGKIMYCDESSYLVNVIDESKLKECISGDNADNAHLKFNYRARCLSTALQEKLSVARNLGIEMSEEEILNDMRRNLSPQLLFSQESDANNTALIKAFISFPQTTRDAVDNHVSPAQKEKNLENLEHPVEDRKKYDVDEDEHPGSPSSNKEDQQVENAGNNKKQSKMNVNVRVEVEALWMQGPKLATVMSQVKKLDVSVLVLGQKKPSPLFTCLCGRSSTEKLVEECINNVECLTIGVGSIEFTQDAECVLGLHLLQFAEAIEEACTNLYPKCGMQINTPLISGSYWILFWLSGRWICRGI</sequence>
<dbReference type="PANTHER" id="PTHR21596:SF3">
    <property type="entry name" value="FACTOR OF DNA METHYLATION 1-RELATED"/>
    <property type="match status" value="1"/>
</dbReference>
<dbReference type="PANTHER" id="PTHR21596">
    <property type="entry name" value="RIBONUCLEASE P SUBUNIT P38"/>
    <property type="match status" value="1"/>
</dbReference>
<dbReference type="AlphaFoldDB" id="A0AAD8I2Y9"/>
<feature type="compositionally biased region" description="Acidic residues" evidence="4">
    <location>
        <begin position="392"/>
        <end position="412"/>
    </location>
</feature>
<dbReference type="EMBL" id="JAUIZM010000007">
    <property type="protein sequence ID" value="KAK1376918.1"/>
    <property type="molecule type" value="Genomic_DNA"/>
</dbReference>
<feature type="domain" description="XS" evidence="5">
    <location>
        <begin position="101"/>
        <end position="203"/>
    </location>
</feature>
<dbReference type="InterPro" id="IPR005380">
    <property type="entry name" value="XS_domain"/>
</dbReference>
<accession>A0AAD8I2Y9</accession>
<dbReference type="Pfam" id="PF03470">
    <property type="entry name" value="zf-XS"/>
    <property type="match status" value="1"/>
</dbReference>
<feature type="compositionally biased region" description="Basic and acidic residues" evidence="4">
    <location>
        <begin position="577"/>
        <end position="596"/>
    </location>
</feature>
<evidence type="ECO:0000256" key="1">
    <source>
        <dbReference type="ARBA" id="ARBA00023054"/>
    </source>
</evidence>
<feature type="compositionally biased region" description="Polar residues" evidence="4">
    <location>
        <begin position="615"/>
        <end position="627"/>
    </location>
</feature>
<evidence type="ECO:0000259" key="5">
    <source>
        <dbReference type="Pfam" id="PF03468"/>
    </source>
</evidence>
<keyword evidence="2" id="KW-0943">RNA-mediated gene silencing</keyword>
<protein>
    <submittedName>
        <fullName evidence="7">Uncharacterized protein</fullName>
    </submittedName>
</protein>
<evidence type="ECO:0000256" key="2">
    <source>
        <dbReference type="ARBA" id="ARBA00023158"/>
    </source>
</evidence>
<evidence type="ECO:0000313" key="8">
    <source>
        <dbReference type="Proteomes" id="UP001237642"/>
    </source>
</evidence>
<dbReference type="GO" id="GO:0080188">
    <property type="term" value="P:gene silencing by siRNA-directed DNA methylation"/>
    <property type="evidence" value="ECO:0007669"/>
    <property type="project" value="InterPro"/>
</dbReference>
<evidence type="ECO:0000259" key="6">
    <source>
        <dbReference type="Pfam" id="PF03470"/>
    </source>
</evidence>
<dbReference type="InterPro" id="IPR045177">
    <property type="entry name" value="FDM1-5/IDN2"/>
</dbReference>
<evidence type="ECO:0000313" key="7">
    <source>
        <dbReference type="EMBL" id="KAK1376918.1"/>
    </source>
</evidence>
<reference evidence="7" key="2">
    <citation type="submission" date="2023-05" db="EMBL/GenBank/DDBJ databases">
        <authorList>
            <person name="Schelkunov M.I."/>
        </authorList>
    </citation>
    <scope>NUCLEOTIDE SEQUENCE</scope>
    <source>
        <strain evidence="7">Hsosn_3</strain>
        <tissue evidence="7">Leaf</tissue>
    </source>
</reference>
<feature type="domain" description="Zinc finger-XS" evidence="6">
    <location>
        <begin position="39"/>
        <end position="80"/>
    </location>
</feature>
<dbReference type="Gene3D" id="3.30.70.2890">
    <property type="entry name" value="XS domain"/>
    <property type="match status" value="1"/>
</dbReference>
<proteinExistence type="predicted"/>
<name>A0AAD8I2Y9_9APIA</name>
<evidence type="ECO:0000256" key="3">
    <source>
        <dbReference type="SAM" id="Coils"/>
    </source>
</evidence>
<feature type="coiled-coil region" evidence="3">
    <location>
        <begin position="222"/>
        <end position="249"/>
    </location>
</feature>
<dbReference type="InterPro" id="IPR005381">
    <property type="entry name" value="Znf-XS_domain"/>
</dbReference>
<reference evidence="7" key="1">
    <citation type="submission" date="2023-02" db="EMBL/GenBank/DDBJ databases">
        <title>Genome of toxic invasive species Heracleum sosnowskyi carries increased number of genes despite the absence of recent whole-genome duplications.</title>
        <authorList>
            <person name="Schelkunov M."/>
            <person name="Shtratnikova V."/>
            <person name="Makarenko M."/>
            <person name="Klepikova A."/>
            <person name="Omelchenko D."/>
            <person name="Novikova G."/>
            <person name="Obukhova E."/>
            <person name="Bogdanov V."/>
            <person name="Penin A."/>
            <person name="Logacheva M."/>
        </authorList>
    </citation>
    <scope>NUCLEOTIDE SEQUENCE</scope>
    <source>
        <strain evidence="7">Hsosn_3</strain>
        <tissue evidence="7">Leaf</tissue>
    </source>
</reference>
<dbReference type="Pfam" id="PF03468">
    <property type="entry name" value="XS"/>
    <property type="match status" value="1"/>
</dbReference>
<comment type="caution">
    <text evidence="7">The sequence shown here is derived from an EMBL/GenBank/DDBJ whole genome shotgun (WGS) entry which is preliminary data.</text>
</comment>
<organism evidence="7 8">
    <name type="scientific">Heracleum sosnowskyi</name>
    <dbReference type="NCBI Taxonomy" id="360622"/>
    <lineage>
        <taxon>Eukaryota</taxon>
        <taxon>Viridiplantae</taxon>
        <taxon>Streptophyta</taxon>
        <taxon>Embryophyta</taxon>
        <taxon>Tracheophyta</taxon>
        <taxon>Spermatophyta</taxon>
        <taxon>Magnoliopsida</taxon>
        <taxon>eudicotyledons</taxon>
        <taxon>Gunneridae</taxon>
        <taxon>Pentapetalae</taxon>
        <taxon>asterids</taxon>
        <taxon>campanulids</taxon>
        <taxon>Apiales</taxon>
        <taxon>Apiaceae</taxon>
        <taxon>Apioideae</taxon>
        <taxon>apioid superclade</taxon>
        <taxon>Tordylieae</taxon>
        <taxon>Tordyliinae</taxon>
        <taxon>Heracleum</taxon>
    </lineage>
</organism>
<gene>
    <name evidence="7" type="ORF">POM88_033111</name>
</gene>
<dbReference type="InterPro" id="IPR038588">
    <property type="entry name" value="XS_domain_sf"/>
</dbReference>
<keyword evidence="1 3" id="KW-0175">Coiled coil</keyword>
<feature type="region of interest" description="Disordered" evidence="4">
    <location>
        <begin position="574"/>
        <end position="627"/>
    </location>
</feature>
<evidence type="ECO:0000256" key="4">
    <source>
        <dbReference type="SAM" id="MobiDB-lite"/>
    </source>
</evidence>
<feature type="region of interest" description="Disordered" evidence="4">
    <location>
        <begin position="387"/>
        <end position="417"/>
    </location>
</feature>